<protein>
    <submittedName>
        <fullName evidence="4">Heparan N-sulfatase</fullName>
    </submittedName>
</protein>
<evidence type="ECO:0000313" key="5">
    <source>
        <dbReference type="Proteomes" id="UP001310022"/>
    </source>
</evidence>
<gene>
    <name evidence="4" type="ORF">PEDI_49050</name>
</gene>
<accession>A0AAN4W484</accession>
<dbReference type="PANTHER" id="PTHR42693">
    <property type="entry name" value="ARYLSULFATASE FAMILY MEMBER"/>
    <property type="match status" value="1"/>
</dbReference>
<evidence type="ECO:0000259" key="3">
    <source>
        <dbReference type="Pfam" id="PF00884"/>
    </source>
</evidence>
<dbReference type="InterPro" id="IPR017850">
    <property type="entry name" value="Alkaline_phosphatase_core_sf"/>
</dbReference>
<dbReference type="SUPFAM" id="SSF53649">
    <property type="entry name" value="Alkaline phosphatase-like"/>
    <property type="match status" value="1"/>
</dbReference>
<dbReference type="Pfam" id="PF00884">
    <property type="entry name" value="Sulfatase"/>
    <property type="match status" value="1"/>
</dbReference>
<dbReference type="AlphaFoldDB" id="A0AAN4W484"/>
<dbReference type="InterPro" id="IPR000917">
    <property type="entry name" value="Sulfatase_N"/>
</dbReference>
<name>A0AAN4W484_9BACT</name>
<keyword evidence="2" id="KW-0378">Hydrolase</keyword>
<comment type="similarity">
    <text evidence="1">Belongs to the sulfatase family.</text>
</comment>
<organism evidence="4 5">
    <name type="scientific">Persicobacter diffluens</name>
    <dbReference type="NCBI Taxonomy" id="981"/>
    <lineage>
        <taxon>Bacteria</taxon>
        <taxon>Pseudomonadati</taxon>
        <taxon>Bacteroidota</taxon>
        <taxon>Cytophagia</taxon>
        <taxon>Cytophagales</taxon>
        <taxon>Persicobacteraceae</taxon>
        <taxon>Persicobacter</taxon>
    </lineage>
</organism>
<dbReference type="CDD" id="cd16027">
    <property type="entry name" value="SGSH"/>
    <property type="match status" value="1"/>
</dbReference>
<evidence type="ECO:0000256" key="2">
    <source>
        <dbReference type="ARBA" id="ARBA00022801"/>
    </source>
</evidence>
<dbReference type="InterPro" id="IPR050738">
    <property type="entry name" value="Sulfatase"/>
</dbReference>
<dbReference type="Proteomes" id="UP001310022">
    <property type="component" value="Unassembled WGS sequence"/>
</dbReference>
<comment type="caution">
    <text evidence="4">The sequence shown here is derived from an EMBL/GenBank/DDBJ whole genome shotgun (WGS) entry which is preliminary data.</text>
</comment>
<proteinExistence type="inferred from homology"/>
<sequence length="475" mass="54133">MAFRLSAQQSPNIVFIVSDDHGTDDLACYGNKSIHTPNLDGLAQEGVRFNRAYATSASCTASRSTLLSGIYNHANGLYGHMHHFHHFSAYEHIQSLPVLLKELGDYETVRVGKYHLHPEHVFRFDSLLAGHGRNSVEMSNHCISFLSERTADQPFLLYYCTEDPHRSGSIKAGTDFVDTFGNQKESRVGITPHIFQPEEVEIPPYLPDDPQTRAEMAEYYQAVARMDQGIGKLFHYLKSADLWENTIIVYLSDNGIAFPGAKSNQYEPALKLPLIVKPQKGTFEVATSNALVSWVDITPTLLDMVGLLPQAKNRLSEVYQQDTLRWDHTASPDFHGKSFKGAFSNPNFKKDTIFASHTFHEITMYYPMRTIITERYKLIWNIAYPLPFPHAEDLWSSASWQAALEKGGEYYGPRPMALYNQRPEFELYDLQEDPLEINNLAQKDAHVELLSHLKQKLKAFCIASNDPWQVKWERQ</sequence>
<evidence type="ECO:0000313" key="4">
    <source>
        <dbReference type="EMBL" id="GJM64353.1"/>
    </source>
</evidence>
<dbReference type="PANTHER" id="PTHR42693:SF53">
    <property type="entry name" value="ENDO-4-O-SULFATASE"/>
    <property type="match status" value="1"/>
</dbReference>
<feature type="domain" description="Sulfatase N-terminal" evidence="3">
    <location>
        <begin position="11"/>
        <end position="306"/>
    </location>
</feature>
<evidence type="ECO:0000256" key="1">
    <source>
        <dbReference type="ARBA" id="ARBA00008779"/>
    </source>
</evidence>
<dbReference type="EMBL" id="BQKE01000005">
    <property type="protein sequence ID" value="GJM64353.1"/>
    <property type="molecule type" value="Genomic_DNA"/>
</dbReference>
<dbReference type="Gene3D" id="3.40.720.10">
    <property type="entry name" value="Alkaline Phosphatase, subunit A"/>
    <property type="match status" value="1"/>
</dbReference>
<dbReference type="GO" id="GO:0004065">
    <property type="term" value="F:arylsulfatase activity"/>
    <property type="evidence" value="ECO:0007669"/>
    <property type="project" value="TreeGrafter"/>
</dbReference>
<keyword evidence="5" id="KW-1185">Reference proteome</keyword>
<reference evidence="4 5" key="1">
    <citation type="submission" date="2021-12" db="EMBL/GenBank/DDBJ databases">
        <title>Genome sequencing of bacteria with rrn-lacking chromosome and rrn-plasmid.</title>
        <authorList>
            <person name="Anda M."/>
            <person name="Iwasaki W."/>
        </authorList>
    </citation>
    <scope>NUCLEOTIDE SEQUENCE [LARGE SCALE GENOMIC DNA]</scope>
    <source>
        <strain evidence="4 5">NBRC 15940</strain>
    </source>
</reference>